<dbReference type="EMBL" id="JH688243">
    <property type="protein sequence ID" value="EJD33410.1"/>
    <property type="molecule type" value="Genomic_DNA"/>
</dbReference>
<protein>
    <recommendedName>
        <fullName evidence="4">Thioredoxin domain-containing protein</fullName>
    </recommendedName>
</protein>
<name>J0WNI2_AURST</name>
<dbReference type="InParanoid" id="J0WNI2"/>
<evidence type="ECO:0000256" key="1">
    <source>
        <dbReference type="SAM" id="SignalP"/>
    </source>
</evidence>
<organism evidence="2 3">
    <name type="scientific">Auricularia subglabra (strain TFB-10046 / SS5)</name>
    <name type="common">White-rot fungus</name>
    <name type="synonym">Auricularia delicata (strain TFB10046)</name>
    <dbReference type="NCBI Taxonomy" id="717982"/>
    <lineage>
        <taxon>Eukaryota</taxon>
        <taxon>Fungi</taxon>
        <taxon>Dikarya</taxon>
        <taxon>Basidiomycota</taxon>
        <taxon>Agaricomycotina</taxon>
        <taxon>Agaricomycetes</taxon>
        <taxon>Auriculariales</taxon>
        <taxon>Auriculariaceae</taxon>
        <taxon>Auricularia</taxon>
    </lineage>
</organism>
<reference evidence="3" key="1">
    <citation type="journal article" date="2012" name="Science">
        <title>The Paleozoic origin of enzymatic lignin decomposition reconstructed from 31 fungal genomes.</title>
        <authorList>
            <person name="Floudas D."/>
            <person name="Binder M."/>
            <person name="Riley R."/>
            <person name="Barry K."/>
            <person name="Blanchette R.A."/>
            <person name="Henrissat B."/>
            <person name="Martinez A.T."/>
            <person name="Otillar R."/>
            <person name="Spatafora J.W."/>
            <person name="Yadav J.S."/>
            <person name="Aerts A."/>
            <person name="Benoit I."/>
            <person name="Boyd A."/>
            <person name="Carlson A."/>
            <person name="Copeland A."/>
            <person name="Coutinho P.M."/>
            <person name="de Vries R.P."/>
            <person name="Ferreira P."/>
            <person name="Findley K."/>
            <person name="Foster B."/>
            <person name="Gaskell J."/>
            <person name="Glotzer D."/>
            <person name="Gorecki P."/>
            <person name="Heitman J."/>
            <person name="Hesse C."/>
            <person name="Hori C."/>
            <person name="Igarashi K."/>
            <person name="Jurgens J.A."/>
            <person name="Kallen N."/>
            <person name="Kersten P."/>
            <person name="Kohler A."/>
            <person name="Kuees U."/>
            <person name="Kumar T.K.A."/>
            <person name="Kuo A."/>
            <person name="LaButti K."/>
            <person name="Larrondo L.F."/>
            <person name="Lindquist E."/>
            <person name="Ling A."/>
            <person name="Lombard V."/>
            <person name="Lucas S."/>
            <person name="Lundell T."/>
            <person name="Martin R."/>
            <person name="McLaughlin D.J."/>
            <person name="Morgenstern I."/>
            <person name="Morin E."/>
            <person name="Murat C."/>
            <person name="Nagy L.G."/>
            <person name="Nolan M."/>
            <person name="Ohm R.A."/>
            <person name="Patyshakuliyeva A."/>
            <person name="Rokas A."/>
            <person name="Ruiz-Duenas F.J."/>
            <person name="Sabat G."/>
            <person name="Salamov A."/>
            <person name="Samejima M."/>
            <person name="Schmutz J."/>
            <person name="Slot J.C."/>
            <person name="St John F."/>
            <person name="Stenlid J."/>
            <person name="Sun H."/>
            <person name="Sun S."/>
            <person name="Syed K."/>
            <person name="Tsang A."/>
            <person name="Wiebenga A."/>
            <person name="Young D."/>
            <person name="Pisabarro A."/>
            <person name="Eastwood D.C."/>
            <person name="Martin F."/>
            <person name="Cullen D."/>
            <person name="Grigoriev I.V."/>
            <person name="Hibbett D.S."/>
        </authorList>
    </citation>
    <scope>NUCLEOTIDE SEQUENCE [LARGE SCALE GENOMIC DNA]</scope>
    <source>
        <strain evidence="3">TFB10046</strain>
    </source>
</reference>
<dbReference type="KEGG" id="adl:AURDEDRAFT_177506"/>
<evidence type="ECO:0000313" key="3">
    <source>
        <dbReference type="Proteomes" id="UP000006514"/>
    </source>
</evidence>
<dbReference type="AlphaFoldDB" id="J0WNI2"/>
<evidence type="ECO:0000313" key="2">
    <source>
        <dbReference type="EMBL" id="EJD33410.1"/>
    </source>
</evidence>
<dbReference type="Proteomes" id="UP000006514">
    <property type="component" value="Unassembled WGS sequence"/>
</dbReference>
<gene>
    <name evidence="2" type="ORF">AURDEDRAFT_177506</name>
</gene>
<dbReference type="InterPro" id="IPR036249">
    <property type="entry name" value="Thioredoxin-like_sf"/>
</dbReference>
<feature type="signal peptide" evidence="1">
    <location>
        <begin position="1"/>
        <end position="18"/>
    </location>
</feature>
<evidence type="ECO:0008006" key="4">
    <source>
        <dbReference type="Google" id="ProtNLM"/>
    </source>
</evidence>
<dbReference type="Gene3D" id="3.40.30.10">
    <property type="entry name" value="Glutaredoxin"/>
    <property type="match status" value="1"/>
</dbReference>
<dbReference type="CDD" id="cd02981">
    <property type="entry name" value="PDI_b_family"/>
    <property type="match status" value="1"/>
</dbReference>
<feature type="non-terminal residue" evidence="2">
    <location>
        <position position="112"/>
    </location>
</feature>
<keyword evidence="1" id="KW-0732">Signal</keyword>
<proteinExistence type="predicted"/>
<feature type="chain" id="PRO_5003741418" description="Thioredoxin domain-containing protein" evidence="1">
    <location>
        <begin position="19"/>
        <end position="112"/>
    </location>
</feature>
<keyword evidence="3" id="KW-1185">Reference proteome</keyword>
<accession>J0WNI2</accession>
<dbReference type="SUPFAM" id="SSF52833">
    <property type="entry name" value="Thioredoxin-like"/>
    <property type="match status" value="1"/>
</dbReference>
<dbReference type="OrthoDB" id="427280at2759"/>
<sequence length="112" mass="11986">MRFPCIAAWALLLRSASAAVTEVTTANHDEFKAANNVVVIAYTSSSTDASAVAFFQAAERYLDDDHFRFGLTADEAATAAAGVTPPAVVIYRKFDEPCVDFSKANFIRGSSS</sequence>